<dbReference type="AlphaFoldDB" id="A0A397VGC0"/>
<reference evidence="1 2" key="1">
    <citation type="submission" date="2018-06" db="EMBL/GenBank/DDBJ databases">
        <title>Comparative genomics reveals the genomic features of Rhizophagus irregularis, R. cerebriforme, R. diaphanum and Gigaspora rosea, and their symbiotic lifestyle signature.</title>
        <authorList>
            <person name="Morin E."/>
            <person name="San Clemente H."/>
            <person name="Chen E.C.H."/>
            <person name="De La Providencia I."/>
            <person name="Hainaut M."/>
            <person name="Kuo A."/>
            <person name="Kohler A."/>
            <person name="Murat C."/>
            <person name="Tang N."/>
            <person name="Roy S."/>
            <person name="Loubradou J."/>
            <person name="Henrissat B."/>
            <person name="Grigoriev I.V."/>
            <person name="Corradi N."/>
            <person name="Roux C."/>
            <person name="Martin F.M."/>
        </authorList>
    </citation>
    <scope>NUCLEOTIDE SEQUENCE [LARGE SCALE GENOMIC DNA]</scope>
    <source>
        <strain evidence="1 2">DAOM 194757</strain>
    </source>
</reference>
<protein>
    <submittedName>
        <fullName evidence="1">Uncharacterized protein</fullName>
    </submittedName>
</protein>
<accession>A0A397VGC0</accession>
<gene>
    <name evidence="1" type="ORF">C2G38_1138777</name>
</gene>
<organism evidence="1 2">
    <name type="scientific">Gigaspora rosea</name>
    <dbReference type="NCBI Taxonomy" id="44941"/>
    <lineage>
        <taxon>Eukaryota</taxon>
        <taxon>Fungi</taxon>
        <taxon>Fungi incertae sedis</taxon>
        <taxon>Mucoromycota</taxon>
        <taxon>Glomeromycotina</taxon>
        <taxon>Glomeromycetes</taxon>
        <taxon>Diversisporales</taxon>
        <taxon>Gigasporaceae</taxon>
        <taxon>Gigaspora</taxon>
    </lineage>
</organism>
<dbReference type="Proteomes" id="UP000266673">
    <property type="component" value="Unassembled WGS sequence"/>
</dbReference>
<evidence type="ECO:0000313" key="1">
    <source>
        <dbReference type="EMBL" id="RIB21022.1"/>
    </source>
</evidence>
<keyword evidence="2" id="KW-1185">Reference proteome</keyword>
<proteinExistence type="predicted"/>
<evidence type="ECO:0000313" key="2">
    <source>
        <dbReference type="Proteomes" id="UP000266673"/>
    </source>
</evidence>
<comment type="caution">
    <text evidence="1">The sequence shown here is derived from an EMBL/GenBank/DDBJ whole genome shotgun (WGS) entry which is preliminary data.</text>
</comment>
<dbReference type="OrthoDB" id="10600573at2759"/>
<name>A0A397VGC0_9GLOM</name>
<sequence>MLKTRSTATFITLFAFIFTYLHATPLHLGGNFLKEFLNATTSPDAAIGDKVVAIFKELDGIWELKQTDINSVELNFVLNKGITENDPNRYFIDNSKDKTSFATLKIPIDPPKAGPVSGTLQGDVNNIIGITFTIYMDNNILDSATFDRE</sequence>
<dbReference type="EMBL" id="QKWP01000384">
    <property type="protein sequence ID" value="RIB21022.1"/>
    <property type="molecule type" value="Genomic_DNA"/>
</dbReference>